<comment type="activity regulation">
    <text evidence="9">Activated by a monovalent cation that binds near, but not in, the active site. The most likely occupant of the site in vivo is potassium. Ion binding induces a conformational change that may alter substrate affinity.</text>
</comment>
<dbReference type="SUPFAM" id="SSF53613">
    <property type="entry name" value="Ribokinase-like"/>
    <property type="match status" value="1"/>
</dbReference>
<accession>A0ABV8XRY4</accession>
<feature type="binding site" evidence="9">
    <location>
        <position position="242"/>
    </location>
    <ligand>
        <name>K(+)</name>
        <dbReference type="ChEBI" id="CHEBI:29103"/>
    </ligand>
</feature>
<reference evidence="12" key="1">
    <citation type="journal article" date="2019" name="Int. J. Syst. Evol. Microbiol.">
        <title>The Global Catalogue of Microorganisms (GCM) 10K type strain sequencing project: providing services to taxonomists for standard genome sequencing and annotation.</title>
        <authorList>
            <consortium name="The Broad Institute Genomics Platform"/>
            <consortium name="The Broad Institute Genome Sequencing Center for Infectious Disease"/>
            <person name="Wu L."/>
            <person name="Ma J."/>
        </authorList>
    </citation>
    <scope>NUCLEOTIDE SEQUENCE [LARGE SCALE GENOMIC DNA]</scope>
    <source>
        <strain evidence="12">CCUG 56029</strain>
    </source>
</reference>
<dbReference type="InterPro" id="IPR011877">
    <property type="entry name" value="Ribokinase"/>
</dbReference>
<dbReference type="Gene3D" id="3.40.1190.20">
    <property type="match status" value="1"/>
</dbReference>
<dbReference type="EC" id="2.7.1.15" evidence="9"/>
<keyword evidence="7 9" id="KW-0630">Potassium</keyword>
<dbReference type="PANTHER" id="PTHR10584">
    <property type="entry name" value="SUGAR KINASE"/>
    <property type="match status" value="1"/>
</dbReference>
<keyword evidence="4 9" id="KW-0418">Kinase</keyword>
<keyword evidence="5 9" id="KW-0067">ATP-binding</keyword>
<feature type="binding site" evidence="9">
    <location>
        <position position="276"/>
    </location>
    <ligand>
        <name>K(+)</name>
        <dbReference type="ChEBI" id="CHEBI:29103"/>
    </ligand>
</feature>
<dbReference type="InterPro" id="IPR011611">
    <property type="entry name" value="PfkB_dom"/>
</dbReference>
<feature type="binding site" evidence="9">
    <location>
        <position position="246"/>
    </location>
    <ligand>
        <name>substrate</name>
    </ligand>
</feature>
<sequence length="301" mass="29883">MSVLVVGSVNVDITVRASAIPAPGETVLGPAAQLSPGGKGANQAVASALAGAPTSLWGAVGADAFQDTALRGLRRAGVALDGLHRLPEATGLALITVDPGGENAITVASGANAALTAGHLLPMVGPGASGRPSHLLLQQELPEAVTLAAAQLARAGGLRVVLNAAPARAHVALLALVHHLVLNEHELEALAGPGDCATQARRLLAHGPEAVTVTLGAHGHLTVTAGRTLSLPALTVSVVDTTGAGDTFCGVMTARLARGEPLEQALKAAGVAAALTCTRPGAQDAMPDWAEVQAHRGFLGG</sequence>
<feature type="domain" description="Carbohydrate kinase PfkB" evidence="10">
    <location>
        <begin position="2"/>
        <end position="288"/>
    </location>
</feature>
<comment type="subcellular location">
    <subcellularLocation>
        <location evidence="9">Cytoplasm</location>
    </subcellularLocation>
</comment>
<comment type="similarity">
    <text evidence="9">Belongs to the carbohydrate kinase PfkB family. Ribokinase subfamily.</text>
</comment>
<dbReference type="InterPro" id="IPR002139">
    <property type="entry name" value="Ribo/fructo_kinase"/>
</dbReference>
<dbReference type="PANTHER" id="PTHR10584:SF166">
    <property type="entry name" value="RIBOKINASE"/>
    <property type="match status" value="1"/>
</dbReference>
<dbReference type="CDD" id="cd01174">
    <property type="entry name" value="ribokinase"/>
    <property type="match status" value="1"/>
</dbReference>
<evidence type="ECO:0000256" key="9">
    <source>
        <dbReference type="HAMAP-Rule" id="MF_01987"/>
    </source>
</evidence>
<evidence type="ECO:0000256" key="3">
    <source>
        <dbReference type="ARBA" id="ARBA00022741"/>
    </source>
</evidence>
<feature type="binding site" evidence="9">
    <location>
        <begin position="38"/>
        <end position="42"/>
    </location>
    <ligand>
        <name>substrate</name>
    </ligand>
</feature>
<feature type="active site" description="Proton acceptor" evidence="9">
    <location>
        <position position="246"/>
    </location>
</feature>
<comment type="cofactor">
    <cofactor evidence="9">
        <name>Mg(2+)</name>
        <dbReference type="ChEBI" id="CHEBI:18420"/>
    </cofactor>
    <text evidence="9">Requires a divalent cation, most likely magnesium in vivo, as an electrophilic catalyst to aid phosphoryl group transfer. It is the chelate of the metal and the nucleotide that is the actual substrate.</text>
</comment>
<feature type="binding site" evidence="9">
    <location>
        <position position="140"/>
    </location>
    <ligand>
        <name>substrate</name>
    </ligand>
</feature>
<proteinExistence type="inferred from homology"/>
<evidence type="ECO:0000256" key="6">
    <source>
        <dbReference type="ARBA" id="ARBA00022842"/>
    </source>
</evidence>
<evidence type="ECO:0000256" key="4">
    <source>
        <dbReference type="ARBA" id="ARBA00022777"/>
    </source>
</evidence>
<comment type="subunit">
    <text evidence="9">Homodimer.</text>
</comment>
<evidence type="ECO:0000313" key="12">
    <source>
        <dbReference type="Proteomes" id="UP001595998"/>
    </source>
</evidence>
<dbReference type="Proteomes" id="UP001595998">
    <property type="component" value="Unassembled WGS sequence"/>
</dbReference>
<keyword evidence="6 9" id="KW-0460">Magnesium</keyword>
<comment type="pathway">
    <text evidence="9">Carbohydrate metabolism; D-ribose degradation; D-ribose 5-phosphate from beta-D-ribopyranose: step 2/2.</text>
</comment>
<name>A0ABV8XRY4_9DEIO</name>
<evidence type="ECO:0000256" key="5">
    <source>
        <dbReference type="ARBA" id="ARBA00022840"/>
    </source>
</evidence>
<keyword evidence="8 9" id="KW-0119">Carbohydrate metabolism</keyword>
<comment type="caution">
    <text evidence="9">Lacks conserved residue(s) required for the propagation of feature annotation.</text>
</comment>
<dbReference type="PRINTS" id="PR00990">
    <property type="entry name" value="RIBOKINASE"/>
</dbReference>
<dbReference type="EMBL" id="JBHSEH010000022">
    <property type="protein sequence ID" value="MFC4427478.1"/>
    <property type="molecule type" value="Genomic_DNA"/>
</dbReference>
<evidence type="ECO:0000259" key="10">
    <source>
        <dbReference type="Pfam" id="PF00294"/>
    </source>
</evidence>
<keyword evidence="12" id="KW-1185">Reference proteome</keyword>
<dbReference type="InterPro" id="IPR029056">
    <property type="entry name" value="Ribokinase-like"/>
</dbReference>
<comment type="catalytic activity">
    <reaction evidence="9">
        <text>D-ribose + ATP = D-ribose 5-phosphate + ADP + H(+)</text>
        <dbReference type="Rhea" id="RHEA:13697"/>
        <dbReference type="ChEBI" id="CHEBI:15378"/>
        <dbReference type="ChEBI" id="CHEBI:30616"/>
        <dbReference type="ChEBI" id="CHEBI:47013"/>
        <dbReference type="ChEBI" id="CHEBI:78346"/>
        <dbReference type="ChEBI" id="CHEBI:456216"/>
        <dbReference type="EC" id="2.7.1.15"/>
    </reaction>
</comment>
<feature type="binding site" evidence="9">
    <location>
        <position position="240"/>
    </location>
    <ligand>
        <name>K(+)</name>
        <dbReference type="ChEBI" id="CHEBI:29103"/>
    </ligand>
</feature>
<evidence type="ECO:0000256" key="2">
    <source>
        <dbReference type="ARBA" id="ARBA00022723"/>
    </source>
</evidence>
<comment type="function">
    <text evidence="9">Catalyzes the phosphorylation of ribose at O-5 in a reaction requiring ATP and magnesium. The resulting D-ribose-5-phosphate can then be used either for sythesis of nucleotides, histidine, and tryptophan, or as a component of the pentose phosphate pathway.</text>
</comment>
<feature type="binding site" evidence="9">
    <location>
        <position position="183"/>
    </location>
    <ligand>
        <name>ATP</name>
        <dbReference type="ChEBI" id="CHEBI:30616"/>
    </ligand>
</feature>
<evidence type="ECO:0000313" key="11">
    <source>
        <dbReference type="EMBL" id="MFC4427478.1"/>
    </source>
</evidence>
<dbReference type="HAMAP" id="MF_01987">
    <property type="entry name" value="Ribokinase"/>
    <property type="match status" value="1"/>
</dbReference>
<feature type="binding site" evidence="9">
    <location>
        <begin position="10"/>
        <end position="12"/>
    </location>
    <ligand>
        <name>substrate</name>
    </ligand>
</feature>
<evidence type="ECO:0000256" key="8">
    <source>
        <dbReference type="ARBA" id="ARBA00023277"/>
    </source>
</evidence>
<evidence type="ECO:0000256" key="7">
    <source>
        <dbReference type="ARBA" id="ARBA00022958"/>
    </source>
</evidence>
<protein>
    <recommendedName>
        <fullName evidence="9">Ribokinase</fullName>
        <shortName evidence="9">RK</shortName>
        <ecNumber evidence="9">2.7.1.15</ecNumber>
    </recommendedName>
</protein>
<evidence type="ECO:0000256" key="1">
    <source>
        <dbReference type="ARBA" id="ARBA00022679"/>
    </source>
</evidence>
<feature type="binding site" evidence="9">
    <location>
        <begin position="214"/>
        <end position="219"/>
    </location>
    <ligand>
        <name>ATP</name>
        <dbReference type="ChEBI" id="CHEBI:30616"/>
    </ligand>
</feature>
<keyword evidence="2 9" id="KW-0479">Metal-binding</keyword>
<comment type="caution">
    <text evidence="11">The sequence shown here is derived from an EMBL/GenBank/DDBJ whole genome shotgun (WGS) entry which is preliminary data.</text>
</comment>
<feature type="binding site" evidence="9">
    <location>
        <position position="281"/>
    </location>
    <ligand>
        <name>K(+)</name>
        <dbReference type="ChEBI" id="CHEBI:29103"/>
    </ligand>
</feature>
<feature type="binding site" evidence="9">
    <location>
        <begin position="245"/>
        <end position="246"/>
    </location>
    <ligand>
        <name>ATP</name>
        <dbReference type="ChEBI" id="CHEBI:30616"/>
    </ligand>
</feature>
<dbReference type="GO" id="GO:0004747">
    <property type="term" value="F:ribokinase activity"/>
    <property type="evidence" value="ECO:0007669"/>
    <property type="project" value="UniProtKB-EC"/>
</dbReference>
<keyword evidence="9" id="KW-0963">Cytoplasm</keyword>
<organism evidence="11 12">
    <name type="scientific">Deinococcus navajonensis</name>
    <dbReference type="NCBI Taxonomy" id="309884"/>
    <lineage>
        <taxon>Bacteria</taxon>
        <taxon>Thermotogati</taxon>
        <taxon>Deinococcota</taxon>
        <taxon>Deinococci</taxon>
        <taxon>Deinococcales</taxon>
        <taxon>Deinococcaceae</taxon>
        <taxon>Deinococcus</taxon>
    </lineage>
</organism>
<dbReference type="RefSeq" id="WP_380040999.1">
    <property type="nucleotide sequence ID" value="NZ_JBHSEH010000022.1"/>
</dbReference>
<keyword evidence="1 9" id="KW-0808">Transferase</keyword>
<feature type="binding site" evidence="9">
    <location>
        <position position="279"/>
    </location>
    <ligand>
        <name>K(+)</name>
        <dbReference type="ChEBI" id="CHEBI:29103"/>
    </ligand>
</feature>
<dbReference type="Pfam" id="PF00294">
    <property type="entry name" value="PfkB"/>
    <property type="match status" value="1"/>
</dbReference>
<gene>
    <name evidence="9" type="primary">rbsK</name>
    <name evidence="11" type="ORF">ACFOZ9_14765</name>
</gene>
<keyword evidence="3 9" id="KW-0547">Nucleotide-binding</keyword>